<keyword evidence="2" id="KW-0238">DNA-binding</keyword>
<dbReference type="InterPro" id="IPR046348">
    <property type="entry name" value="SIS_dom_sf"/>
</dbReference>
<dbReference type="Gene3D" id="3.40.50.10490">
    <property type="entry name" value="Glucose-6-phosphate isomerase like protein, domain 1"/>
    <property type="match status" value="1"/>
</dbReference>
<dbReference type="EMBL" id="JAMKFE010000019">
    <property type="protein sequence ID" value="MCM5682470.1"/>
    <property type="molecule type" value="Genomic_DNA"/>
</dbReference>
<dbReference type="SUPFAM" id="SSF46689">
    <property type="entry name" value="Homeodomain-like"/>
    <property type="match status" value="1"/>
</dbReference>
<keyword evidence="3" id="KW-0324">Glycolysis</keyword>
<evidence type="ECO:0000259" key="5">
    <source>
        <dbReference type="PROSITE" id="PS51071"/>
    </source>
</evidence>
<evidence type="ECO:0000256" key="3">
    <source>
        <dbReference type="ARBA" id="ARBA00023152"/>
    </source>
</evidence>
<dbReference type="PANTHER" id="PTHR30514:SF20">
    <property type="entry name" value="TRANSCRIPTIONAL REGULATOR"/>
    <property type="match status" value="1"/>
</dbReference>
<dbReference type="Pfam" id="PF01380">
    <property type="entry name" value="SIS"/>
    <property type="match status" value="1"/>
</dbReference>
<dbReference type="InterPro" id="IPR009057">
    <property type="entry name" value="Homeodomain-like_sf"/>
</dbReference>
<comment type="caution">
    <text evidence="7">The sequence shown here is derived from an EMBL/GenBank/DDBJ whole genome shotgun (WGS) entry which is preliminary data.</text>
</comment>
<accession>A0ABT0YUP8</accession>
<dbReference type="CDD" id="cd05013">
    <property type="entry name" value="SIS_RpiR"/>
    <property type="match status" value="1"/>
</dbReference>
<dbReference type="InterPro" id="IPR035472">
    <property type="entry name" value="RpiR-like_SIS"/>
</dbReference>
<protein>
    <submittedName>
        <fullName evidence="7">MurR/RpiR family transcriptional regulator</fullName>
    </submittedName>
</protein>
<keyword evidence="4" id="KW-0804">Transcription</keyword>
<proteinExistence type="predicted"/>
<evidence type="ECO:0000259" key="6">
    <source>
        <dbReference type="PROSITE" id="PS51464"/>
    </source>
</evidence>
<keyword evidence="1" id="KW-0805">Transcription regulation</keyword>
<feature type="domain" description="HTH rpiR-type" evidence="5">
    <location>
        <begin position="22"/>
        <end position="98"/>
    </location>
</feature>
<dbReference type="InterPro" id="IPR000281">
    <property type="entry name" value="HTH_RpiR"/>
</dbReference>
<dbReference type="InterPro" id="IPR001347">
    <property type="entry name" value="SIS_dom"/>
</dbReference>
<dbReference type="SUPFAM" id="SSF53697">
    <property type="entry name" value="SIS domain"/>
    <property type="match status" value="1"/>
</dbReference>
<name>A0ABT0YUP8_9BURK</name>
<evidence type="ECO:0000256" key="1">
    <source>
        <dbReference type="ARBA" id="ARBA00023015"/>
    </source>
</evidence>
<dbReference type="PANTHER" id="PTHR30514">
    <property type="entry name" value="GLUCOKINASE"/>
    <property type="match status" value="1"/>
</dbReference>
<dbReference type="Proteomes" id="UP001165541">
    <property type="component" value="Unassembled WGS sequence"/>
</dbReference>
<evidence type="ECO:0000256" key="2">
    <source>
        <dbReference type="ARBA" id="ARBA00023125"/>
    </source>
</evidence>
<evidence type="ECO:0000313" key="7">
    <source>
        <dbReference type="EMBL" id="MCM5682470.1"/>
    </source>
</evidence>
<organism evidence="7 8">
    <name type="scientific">Caldimonas mangrovi</name>
    <dbReference type="NCBI Taxonomy" id="2944811"/>
    <lineage>
        <taxon>Bacteria</taxon>
        <taxon>Pseudomonadati</taxon>
        <taxon>Pseudomonadota</taxon>
        <taxon>Betaproteobacteria</taxon>
        <taxon>Burkholderiales</taxon>
        <taxon>Sphaerotilaceae</taxon>
        <taxon>Caldimonas</taxon>
    </lineage>
</organism>
<dbReference type="PROSITE" id="PS51464">
    <property type="entry name" value="SIS"/>
    <property type="match status" value="1"/>
</dbReference>
<dbReference type="PROSITE" id="PS51071">
    <property type="entry name" value="HTH_RPIR"/>
    <property type="match status" value="1"/>
</dbReference>
<dbReference type="Pfam" id="PF01418">
    <property type="entry name" value="HTH_6"/>
    <property type="match status" value="1"/>
</dbReference>
<gene>
    <name evidence="7" type="ORF">M8A51_23320</name>
</gene>
<evidence type="ECO:0000313" key="8">
    <source>
        <dbReference type="Proteomes" id="UP001165541"/>
    </source>
</evidence>
<evidence type="ECO:0000256" key="4">
    <source>
        <dbReference type="ARBA" id="ARBA00023163"/>
    </source>
</evidence>
<sequence length="303" mass="33530">MATLPARPKNVSPSPAPRMSVDRLLKQITREFDSLSRQLKLIARYIEQHRDHVALDRIQDVAERCGVQPSAVIRFCKHFGFSGYSEMQRIFREGITQQIAPSRNYQARIREVIESAQGRLSSADIAHEFIGGSIAGMQELQRDLHGSTFAEAVDLLAGAKTVWILGTRRSFAVAAYLAYALQHTDKQIQHLAGLGSMHEGQLRGLQRGDVMIAVSFAPYAEETQLTAQMAVQRGCKLIAITDSRMSPLARDAAAALLVHESSTFGFRSLTNTMCLAQSLFIALAYHLELDYQPTSSRPSSELA</sequence>
<keyword evidence="8" id="KW-1185">Reference proteome</keyword>
<dbReference type="InterPro" id="IPR036388">
    <property type="entry name" value="WH-like_DNA-bd_sf"/>
</dbReference>
<dbReference type="Gene3D" id="1.10.10.10">
    <property type="entry name" value="Winged helix-like DNA-binding domain superfamily/Winged helix DNA-binding domain"/>
    <property type="match status" value="1"/>
</dbReference>
<reference evidence="7" key="1">
    <citation type="submission" date="2022-05" db="EMBL/GenBank/DDBJ databases">
        <title>Schlegelella sp. nov., isolated from mangrove soil.</title>
        <authorList>
            <person name="Liu Y."/>
            <person name="Ge X."/>
            <person name="Liu W."/>
        </authorList>
    </citation>
    <scope>NUCLEOTIDE SEQUENCE</scope>
    <source>
        <strain evidence="7">S2-27</strain>
    </source>
</reference>
<feature type="domain" description="SIS" evidence="6">
    <location>
        <begin position="152"/>
        <end position="289"/>
    </location>
</feature>
<dbReference type="RefSeq" id="WP_251780948.1">
    <property type="nucleotide sequence ID" value="NZ_JAMKFE010000019.1"/>
</dbReference>
<dbReference type="InterPro" id="IPR047640">
    <property type="entry name" value="RpiR-like"/>
</dbReference>